<dbReference type="InterPro" id="IPR050669">
    <property type="entry name" value="Hemerythrin"/>
</dbReference>
<protein>
    <submittedName>
        <fullName evidence="7">Hemerythrin</fullName>
    </submittedName>
</protein>
<name>A0AAW3UYP1_9BURK</name>
<gene>
    <name evidence="7" type="ORF">GGD69_003090</name>
</gene>
<evidence type="ECO:0000256" key="5">
    <source>
        <dbReference type="SAM" id="MobiDB-lite"/>
    </source>
</evidence>
<reference evidence="7 8" key="1">
    <citation type="submission" date="2020-08" db="EMBL/GenBank/DDBJ databases">
        <title>Genomic Encyclopedia of Type Strains, Phase IV (KMG-V): Genome sequencing to study the core and pangenomes of soil and plant-associated prokaryotes.</title>
        <authorList>
            <person name="Whitman W."/>
        </authorList>
    </citation>
    <scope>NUCLEOTIDE SEQUENCE [LARGE SCALE GENOMIC DNA]</scope>
    <source>
        <strain evidence="7 8">SEMIA 4013</strain>
    </source>
</reference>
<dbReference type="EMBL" id="JACIIK010000005">
    <property type="protein sequence ID" value="MBB6202231.1"/>
    <property type="molecule type" value="Genomic_DNA"/>
</dbReference>
<comment type="similarity">
    <text evidence="1">Belongs to the hemerythrin family.</text>
</comment>
<dbReference type="InterPro" id="IPR035938">
    <property type="entry name" value="Hemerythrin-like_sf"/>
</dbReference>
<evidence type="ECO:0000313" key="8">
    <source>
        <dbReference type="Proteomes" id="UP000518681"/>
    </source>
</evidence>
<keyword evidence="4" id="KW-0408">Iron</keyword>
<dbReference type="AlphaFoldDB" id="A0AAW3UYP1"/>
<dbReference type="InterPro" id="IPR012312">
    <property type="entry name" value="Hemerythrin-like"/>
</dbReference>
<sequence length="183" mass="19931">MSARRGAHVMGAALPPDQAAQRQSGATLSWNDGFLLGFAPMDDTHREFVECVAALQQCDEAAVQEKLAAFERHAHAHFEQEEQWMQDTSFPAAQCHADEHAAVLRSVREVAQMLRDGAASQVARELAQALADWFPGHADYMDAALSHWMSKRTHGGLPVVLRRAMPGIAAAVSDSSPQAGTFR</sequence>
<dbReference type="GeneID" id="66517789"/>
<dbReference type="InterPro" id="IPR012827">
    <property type="entry name" value="Hemerythrin_metal-bd"/>
</dbReference>
<dbReference type="GO" id="GO:0005344">
    <property type="term" value="F:oxygen carrier activity"/>
    <property type="evidence" value="ECO:0007669"/>
    <property type="project" value="UniProtKB-KW"/>
</dbReference>
<dbReference type="PROSITE" id="PS00550">
    <property type="entry name" value="HEMERYTHRINS"/>
    <property type="match status" value="1"/>
</dbReference>
<feature type="region of interest" description="Disordered" evidence="5">
    <location>
        <begin position="1"/>
        <end position="23"/>
    </location>
</feature>
<evidence type="ECO:0000256" key="1">
    <source>
        <dbReference type="ARBA" id="ARBA00010587"/>
    </source>
</evidence>
<keyword evidence="2" id="KW-0813">Transport</keyword>
<dbReference type="Pfam" id="PF01814">
    <property type="entry name" value="Hemerythrin"/>
    <property type="match status" value="1"/>
</dbReference>
<comment type="caution">
    <text evidence="7">The sequence shown here is derived from an EMBL/GenBank/DDBJ whole genome shotgun (WGS) entry which is preliminary data.</text>
</comment>
<accession>A0AAW3UYP1</accession>
<evidence type="ECO:0000256" key="3">
    <source>
        <dbReference type="ARBA" id="ARBA00022723"/>
    </source>
</evidence>
<evidence type="ECO:0000256" key="4">
    <source>
        <dbReference type="ARBA" id="ARBA00023004"/>
    </source>
</evidence>
<dbReference type="PANTHER" id="PTHR37164:SF1">
    <property type="entry name" value="BACTERIOHEMERYTHRIN"/>
    <property type="match status" value="1"/>
</dbReference>
<evidence type="ECO:0000313" key="7">
    <source>
        <dbReference type="EMBL" id="MBB6202231.1"/>
    </source>
</evidence>
<feature type="domain" description="Hemerythrin-like" evidence="6">
    <location>
        <begin position="41"/>
        <end position="143"/>
    </location>
</feature>
<dbReference type="SUPFAM" id="SSF47188">
    <property type="entry name" value="Hemerythrin-like"/>
    <property type="match status" value="1"/>
</dbReference>
<proteinExistence type="inferred from homology"/>
<keyword evidence="3" id="KW-0479">Metal-binding</keyword>
<evidence type="ECO:0000256" key="2">
    <source>
        <dbReference type="ARBA" id="ARBA00022621"/>
    </source>
</evidence>
<dbReference type="RefSeq" id="WP_235429644.1">
    <property type="nucleotide sequence ID" value="NZ_CP010026.1"/>
</dbReference>
<evidence type="ECO:0000259" key="6">
    <source>
        <dbReference type="Pfam" id="PF01814"/>
    </source>
</evidence>
<dbReference type="GO" id="GO:0046872">
    <property type="term" value="F:metal ion binding"/>
    <property type="evidence" value="ECO:0007669"/>
    <property type="project" value="UniProtKB-KW"/>
</dbReference>
<dbReference type="PANTHER" id="PTHR37164">
    <property type="entry name" value="BACTERIOHEMERYTHRIN"/>
    <property type="match status" value="1"/>
</dbReference>
<dbReference type="InterPro" id="IPR016131">
    <property type="entry name" value="Haemerythrin_Fe_BS"/>
</dbReference>
<keyword evidence="2" id="KW-0561">Oxygen transport</keyword>
<dbReference type="NCBIfam" id="TIGR02481">
    <property type="entry name" value="hemeryth_dom"/>
    <property type="match status" value="1"/>
</dbReference>
<dbReference type="Gene3D" id="1.20.120.50">
    <property type="entry name" value="Hemerythrin-like"/>
    <property type="match status" value="1"/>
</dbReference>
<dbReference type="Proteomes" id="UP000518681">
    <property type="component" value="Unassembled WGS sequence"/>
</dbReference>
<dbReference type="CDD" id="cd12107">
    <property type="entry name" value="Hemerythrin"/>
    <property type="match status" value="1"/>
</dbReference>
<organism evidence="7 8">
    <name type="scientific">Paraburkholderia fungorum</name>
    <dbReference type="NCBI Taxonomy" id="134537"/>
    <lineage>
        <taxon>Bacteria</taxon>
        <taxon>Pseudomonadati</taxon>
        <taxon>Pseudomonadota</taxon>
        <taxon>Betaproteobacteria</taxon>
        <taxon>Burkholderiales</taxon>
        <taxon>Burkholderiaceae</taxon>
        <taxon>Paraburkholderia</taxon>
    </lineage>
</organism>